<evidence type="ECO:0000256" key="2">
    <source>
        <dbReference type="ARBA" id="ARBA00021549"/>
    </source>
</evidence>
<comment type="subcellular location">
    <subcellularLocation>
        <location evidence="1">Cell inner membrane</location>
        <topology evidence="1">Single-pass membrane protein</topology>
    </subcellularLocation>
</comment>
<evidence type="ECO:0000256" key="7">
    <source>
        <dbReference type="ARBA" id="ARBA00022989"/>
    </source>
</evidence>
<dbReference type="PROSITE" id="PS00409">
    <property type="entry name" value="PROKAR_NTER_METHYL"/>
    <property type="match status" value="1"/>
</dbReference>
<gene>
    <name evidence="12" type="ORF">C7456_101188</name>
</gene>
<dbReference type="GO" id="GO:0015628">
    <property type="term" value="P:protein secretion by the type II secretion system"/>
    <property type="evidence" value="ECO:0007669"/>
    <property type="project" value="InterPro"/>
</dbReference>
<dbReference type="Gene3D" id="3.55.40.10">
    <property type="entry name" value="minor pseudopilin epsh domain"/>
    <property type="match status" value="1"/>
</dbReference>
<dbReference type="GO" id="GO:0015627">
    <property type="term" value="C:type II protein secretion system complex"/>
    <property type="evidence" value="ECO:0007669"/>
    <property type="project" value="InterPro"/>
</dbReference>
<keyword evidence="4" id="KW-0488">Methylation</keyword>
<reference evidence="12 13" key="1">
    <citation type="submission" date="2018-05" db="EMBL/GenBank/DDBJ databases">
        <title>Genomic Encyclopedia of Type Strains, Phase IV (KMG-IV): sequencing the most valuable type-strain genomes for metagenomic binning, comparative biology and taxonomic classification.</title>
        <authorList>
            <person name="Goeker M."/>
        </authorList>
    </citation>
    <scope>NUCLEOTIDE SEQUENCE [LARGE SCALE GENOMIC DNA]</scope>
    <source>
        <strain evidence="12 13">DSM 14263</strain>
    </source>
</reference>
<dbReference type="AlphaFoldDB" id="A0A316IHJ7"/>
<comment type="similarity">
    <text evidence="9">Belongs to the GSP H family.</text>
</comment>
<dbReference type="InterPro" id="IPR045584">
    <property type="entry name" value="Pilin-like"/>
</dbReference>
<keyword evidence="8" id="KW-0472">Membrane</keyword>
<dbReference type="SUPFAM" id="SSF54523">
    <property type="entry name" value="Pili subunits"/>
    <property type="match status" value="1"/>
</dbReference>
<keyword evidence="6" id="KW-0812">Transmembrane</keyword>
<dbReference type="RefSeq" id="WP_109722109.1">
    <property type="nucleotide sequence ID" value="NZ_MSZV01000046.1"/>
</dbReference>
<dbReference type="GO" id="GO:0005886">
    <property type="term" value="C:plasma membrane"/>
    <property type="evidence" value="ECO:0007669"/>
    <property type="project" value="UniProtKB-SubCell"/>
</dbReference>
<evidence type="ECO:0000256" key="4">
    <source>
        <dbReference type="ARBA" id="ARBA00022481"/>
    </source>
</evidence>
<evidence type="ECO:0000256" key="6">
    <source>
        <dbReference type="ARBA" id="ARBA00022692"/>
    </source>
</evidence>
<evidence type="ECO:0000256" key="3">
    <source>
        <dbReference type="ARBA" id="ARBA00022475"/>
    </source>
</evidence>
<dbReference type="InterPro" id="IPR012902">
    <property type="entry name" value="N_methyl_site"/>
</dbReference>
<accession>A0A316IHJ7</accession>
<evidence type="ECO:0000259" key="11">
    <source>
        <dbReference type="Pfam" id="PF12019"/>
    </source>
</evidence>
<keyword evidence="7" id="KW-1133">Transmembrane helix</keyword>
<dbReference type="EMBL" id="QGHC01000001">
    <property type="protein sequence ID" value="PWK92851.1"/>
    <property type="molecule type" value="Genomic_DNA"/>
</dbReference>
<dbReference type="Proteomes" id="UP000245812">
    <property type="component" value="Unassembled WGS sequence"/>
</dbReference>
<evidence type="ECO:0000313" key="13">
    <source>
        <dbReference type="Proteomes" id="UP000245812"/>
    </source>
</evidence>
<dbReference type="InterPro" id="IPR022346">
    <property type="entry name" value="T2SS_GspH"/>
</dbReference>
<dbReference type="NCBIfam" id="TIGR02532">
    <property type="entry name" value="IV_pilin_GFxxxE"/>
    <property type="match status" value="1"/>
</dbReference>
<protein>
    <recommendedName>
        <fullName evidence="2">Type II secretion system protein H</fullName>
    </recommendedName>
    <alternativeName>
        <fullName evidence="10">General secretion pathway protein H</fullName>
    </alternativeName>
</protein>
<keyword evidence="13" id="KW-1185">Reference proteome</keyword>
<keyword evidence="3" id="KW-1003">Cell membrane</keyword>
<evidence type="ECO:0000313" key="12">
    <source>
        <dbReference type="EMBL" id="PWK92851.1"/>
    </source>
</evidence>
<dbReference type="Pfam" id="PF12019">
    <property type="entry name" value="GspH"/>
    <property type="match status" value="1"/>
</dbReference>
<proteinExistence type="inferred from homology"/>
<comment type="caution">
    <text evidence="12">The sequence shown here is derived from an EMBL/GenBank/DDBJ whole genome shotgun (WGS) entry which is preliminary data.</text>
</comment>
<evidence type="ECO:0000256" key="9">
    <source>
        <dbReference type="ARBA" id="ARBA00025772"/>
    </source>
</evidence>
<evidence type="ECO:0000256" key="5">
    <source>
        <dbReference type="ARBA" id="ARBA00022519"/>
    </source>
</evidence>
<evidence type="ECO:0000256" key="8">
    <source>
        <dbReference type="ARBA" id="ARBA00023136"/>
    </source>
</evidence>
<evidence type="ECO:0000256" key="1">
    <source>
        <dbReference type="ARBA" id="ARBA00004377"/>
    </source>
</evidence>
<organism evidence="12 13">
    <name type="scientific">Fulvimonas soli</name>
    <dbReference type="NCBI Taxonomy" id="155197"/>
    <lineage>
        <taxon>Bacteria</taxon>
        <taxon>Pseudomonadati</taxon>
        <taxon>Pseudomonadota</taxon>
        <taxon>Gammaproteobacteria</taxon>
        <taxon>Lysobacterales</taxon>
        <taxon>Rhodanobacteraceae</taxon>
        <taxon>Fulvimonas</taxon>
    </lineage>
</organism>
<keyword evidence="5" id="KW-0997">Cell inner membrane</keyword>
<feature type="domain" description="General secretion pathway GspH" evidence="11">
    <location>
        <begin position="47"/>
        <end position="159"/>
    </location>
</feature>
<name>A0A316IHJ7_9GAMM</name>
<sequence>MHPSPKKARGFSLLELMVALAVASILAVVAAPSFRDMLRRNKVSATSNALLADLAYARSEAINRGNIVSICPSTDQKSCTSSSTAYESGWIIYTYVPGKGKANTAYDNSDSSNILLRASNARDNVSIRSVDSTIVSFGSQGQTQPSSKQFKFDVCFLPPGVSGSGSSTDKVPGAMLTVNASGSASSKSLPVQTTCVPS</sequence>
<evidence type="ECO:0000256" key="10">
    <source>
        <dbReference type="ARBA" id="ARBA00030775"/>
    </source>
</evidence>
<dbReference type="Pfam" id="PF07963">
    <property type="entry name" value="N_methyl"/>
    <property type="match status" value="1"/>
</dbReference>